<dbReference type="EMBL" id="HBHP01012515">
    <property type="protein sequence ID" value="CAD9759667.1"/>
    <property type="molecule type" value="Transcribed_RNA"/>
</dbReference>
<keyword evidence="1" id="KW-1133">Transmembrane helix</keyword>
<dbReference type="AlphaFoldDB" id="A0A7S2TMZ8"/>
<feature type="transmembrane region" description="Helical" evidence="1">
    <location>
        <begin position="104"/>
        <end position="128"/>
    </location>
</feature>
<name>A0A7S2TMZ8_9EUKA</name>
<evidence type="ECO:0000313" key="2">
    <source>
        <dbReference type="EMBL" id="CAD9759667.1"/>
    </source>
</evidence>
<accession>A0A7S2TMZ8</accession>
<proteinExistence type="predicted"/>
<reference evidence="2" key="1">
    <citation type="submission" date="2021-01" db="EMBL/GenBank/DDBJ databases">
        <authorList>
            <person name="Corre E."/>
            <person name="Pelletier E."/>
            <person name="Niang G."/>
            <person name="Scheremetjew M."/>
            <person name="Finn R."/>
            <person name="Kale V."/>
            <person name="Holt S."/>
            <person name="Cochrane G."/>
            <person name="Meng A."/>
            <person name="Brown T."/>
            <person name="Cohen L."/>
        </authorList>
    </citation>
    <scope>NUCLEOTIDE SEQUENCE</scope>
    <source>
        <strain evidence="2">CCMP622</strain>
    </source>
</reference>
<keyword evidence="1" id="KW-0472">Membrane</keyword>
<protein>
    <submittedName>
        <fullName evidence="2">Uncharacterized protein</fullName>
    </submittedName>
</protein>
<evidence type="ECO:0000256" key="1">
    <source>
        <dbReference type="SAM" id="Phobius"/>
    </source>
</evidence>
<keyword evidence="1" id="KW-0812">Transmembrane</keyword>
<gene>
    <name evidence="2" type="ORF">LSP00402_LOCUS7775</name>
</gene>
<organism evidence="2">
    <name type="scientific">Lotharella oceanica</name>
    <dbReference type="NCBI Taxonomy" id="641309"/>
    <lineage>
        <taxon>Eukaryota</taxon>
        <taxon>Sar</taxon>
        <taxon>Rhizaria</taxon>
        <taxon>Cercozoa</taxon>
        <taxon>Chlorarachniophyceae</taxon>
        <taxon>Lotharella</taxon>
    </lineage>
</organism>
<sequence>MLAWHASRVKLSRTTLMCVDPVLISDRRREAAEDAGMMMKKNVSGVGLQLGELSPGELSVPRVPNENGEVSTDTMKVVHGRARTSVVARDWVDLQFLQHWKDNAWLFLFTAMITISASRIMLGILLHFETEN</sequence>